<dbReference type="AlphaFoldDB" id="A0A0F6CKQ7"/>
<evidence type="ECO:0000313" key="2">
    <source>
        <dbReference type="EMBL" id="AHB99679.1"/>
    </source>
</evidence>
<evidence type="ECO:0000256" key="1">
    <source>
        <dbReference type="SAM" id="Coils"/>
    </source>
</evidence>
<feature type="coiled-coil region" evidence="1">
    <location>
        <begin position="48"/>
        <end position="75"/>
    </location>
</feature>
<protein>
    <recommendedName>
        <fullName evidence="4">DivIVA domain-containing protein</fullName>
    </recommendedName>
</protein>
<gene>
    <name evidence="2" type="ORF">GCW_02275</name>
</gene>
<reference evidence="2 3" key="1">
    <citation type="journal article" date="2011" name="PLoS ONE">
        <title>Core proteome of the minimal cell: comparative proteomics of three mollicute species.</title>
        <authorList>
            <person name="Fisunov G.Y."/>
            <person name="Alexeev D.G."/>
            <person name="Bazaleev N.A."/>
            <person name="Ladygina V.G."/>
            <person name="Galyamina M.A."/>
            <person name="Kondratov I.G."/>
            <person name="Zhukova N.A."/>
            <person name="Serebryakova M.V."/>
            <person name="Demina I.A."/>
            <person name="Govorun V.M."/>
        </authorList>
    </citation>
    <scope>NUCLEOTIDE SEQUENCE [LARGE SCALE GENOMIC DNA]</scope>
    <source>
        <strain evidence="2 3">S6</strain>
    </source>
</reference>
<evidence type="ECO:0008006" key="4">
    <source>
        <dbReference type="Google" id="ProtNLM"/>
    </source>
</evidence>
<name>A0A0F6CKQ7_MYCGL</name>
<dbReference type="RefSeq" id="WP_011884478.1">
    <property type="nucleotide sequence ID" value="NC_023030.2"/>
</dbReference>
<keyword evidence="1" id="KW-0175">Coiled coil</keyword>
<sequence>MAQNNKKIDLITARELEKISFKYNNEGEYDSQEVDKVLDCVIDSLKFYENQVKRLDQYEQHVKKLQDEIERLKQINGYQSVQIKEMSDNGYDRVAFMNKTTQLEKSLMSLSAIASQITRMENMVSRIFSEVDMIKKILSHQR</sequence>
<dbReference type="Proteomes" id="UP000018735">
    <property type="component" value="Chromosome"/>
</dbReference>
<proteinExistence type="predicted"/>
<accession>A0A0F6CKQ7</accession>
<evidence type="ECO:0000313" key="3">
    <source>
        <dbReference type="Proteomes" id="UP000018735"/>
    </source>
</evidence>
<dbReference type="KEGG" id="mgz:GCW_02275"/>
<organism evidence="2 3">
    <name type="scientific">Mycoplasmoides gallisepticum S6</name>
    <dbReference type="NCBI Taxonomy" id="1006581"/>
    <lineage>
        <taxon>Bacteria</taxon>
        <taxon>Bacillati</taxon>
        <taxon>Mycoplasmatota</taxon>
        <taxon>Mycoplasmoidales</taxon>
        <taxon>Mycoplasmoidaceae</taxon>
        <taxon>Mycoplasmoides</taxon>
    </lineage>
</organism>
<dbReference type="HOGENOM" id="CLU_1813665_0_0_14"/>
<dbReference type="EMBL" id="CP006916">
    <property type="protein sequence ID" value="AHB99679.1"/>
    <property type="molecule type" value="Genomic_DNA"/>
</dbReference>